<protein>
    <submittedName>
        <fullName evidence="1">Unannotated protein</fullName>
    </submittedName>
</protein>
<name>A0A6J6TF60_9ZZZZ</name>
<dbReference type="InterPro" id="IPR027417">
    <property type="entry name" value="P-loop_NTPase"/>
</dbReference>
<dbReference type="Gene3D" id="3.40.50.300">
    <property type="entry name" value="P-loop containing nucleotide triphosphate hydrolases"/>
    <property type="match status" value="1"/>
</dbReference>
<dbReference type="Pfam" id="PF13671">
    <property type="entry name" value="AAA_33"/>
    <property type="match status" value="1"/>
</dbReference>
<evidence type="ECO:0000313" key="1">
    <source>
        <dbReference type="EMBL" id="CAB4745836.1"/>
    </source>
</evidence>
<organism evidence="1">
    <name type="scientific">freshwater metagenome</name>
    <dbReference type="NCBI Taxonomy" id="449393"/>
    <lineage>
        <taxon>unclassified sequences</taxon>
        <taxon>metagenomes</taxon>
        <taxon>ecological metagenomes</taxon>
    </lineage>
</organism>
<reference evidence="1" key="1">
    <citation type="submission" date="2020-05" db="EMBL/GenBank/DDBJ databases">
        <authorList>
            <person name="Chiriac C."/>
            <person name="Salcher M."/>
            <person name="Ghai R."/>
            <person name="Kavagutti S V."/>
        </authorList>
    </citation>
    <scope>NUCLEOTIDE SEQUENCE</scope>
</reference>
<accession>A0A6J6TF60</accession>
<gene>
    <name evidence="1" type="ORF">UFOPK2761_01652</name>
</gene>
<dbReference type="SUPFAM" id="SSF52540">
    <property type="entry name" value="P-loop containing nucleoside triphosphate hydrolases"/>
    <property type="match status" value="1"/>
</dbReference>
<proteinExistence type="predicted"/>
<dbReference type="AlphaFoldDB" id="A0A6J6TF60"/>
<dbReference type="EMBL" id="CAEZYQ010000011">
    <property type="protein sequence ID" value="CAB4745836.1"/>
    <property type="molecule type" value="Genomic_DNA"/>
</dbReference>
<sequence length="227" mass="25150">MDGTSRVVFMCGPSGAGKTTYARRLEAEGMVRLSFDAGIWARGITGGEVPDTVREEIRAQLRTELLRLVSARRDVVLDFSFWSRAMREEWRALLAEHGVVPETVYLATDRGTVLARVARRRADHADDFPVDLDTAASYVDRFEPPVPEEGPLVLVVDGEEFRVTRRSAGVYDYDWLTHRHGGYGFGSATNDRSAESGEGHVAAVRDFLAAVDPRTGFMRDDPDDEGG</sequence>